<dbReference type="EMBL" id="MHBZ01000037">
    <property type="protein sequence ID" value="OGY10332.1"/>
    <property type="molecule type" value="Genomic_DNA"/>
</dbReference>
<sequence length="145" mass="16184">MTTLQMPRPVLILQVRLDSLVELKLKAQAVVSQPKLVRHFVQIPIISVSARTFLRMWVVALLPALVGVLILSRVTSFAMKIQTSVEVMLPGQTAFMSLSRALEMGSILVRVGFVLGLRTQKRQQTVWDLVSIGMVHLVKIMHQSA</sequence>
<name>A0A1G1V4R2_9BACT</name>
<comment type="caution">
    <text evidence="2">The sequence shown here is derived from an EMBL/GenBank/DDBJ whole genome shotgun (WGS) entry which is preliminary data.</text>
</comment>
<keyword evidence="1" id="KW-0472">Membrane</keyword>
<dbReference type="AlphaFoldDB" id="A0A1G1V4R2"/>
<protein>
    <submittedName>
        <fullName evidence="2">Uncharacterized protein</fullName>
    </submittedName>
</protein>
<organism evidence="2 3">
    <name type="scientific">Candidatus Blackburnbacteria bacterium RIFCSPHIGHO2_02_FULL_44_20</name>
    <dbReference type="NCBI Taxonomy" id="1797516"/>
    <lineage>
        <taxon>Bacteria</taxon>
        <taxon>Candidatus Blackburniibacteriota</taxon>
    </lineage>
</organism>
<evidence type="ECO:0000313" key="2">
    <source>
        <dbReference type="EMBL" id="OGY10332.1"/>
    </source>
</evidence>
<accession>A0A1G1V4R2</accession>
<evidence type="ECO:0000313" key="3">
    <source>
        <dbReference type="Proteomes" id="UP000178319"/>
    </source>
</evidence>
<evidence type="ECO:0000256" key="1">
    <source>
        <dbReference type="SAM" id="Phobius"/>
    </source>
</evidence>
<gene>
    <name evidence="2" type="ORF">A3D26_03465</name>
</gene>
<keyword evidence="1" id="KW-0812">Transmembrane</keyword>
<proteinExistence type="predicted"/>
<reference evidence="2 3" key="1">
    <citation type="journal article" date="2016" name="Nat. Commun.">
        <title>Thousands of microbial genomes shed light on interconnected biogeochemical processes in an aquifer system.</title>
        <authorList>
            <person name="Anantharaman K."/>
            <person name="Brown C.T."/>
            <person name="Hug L.A."/>
            <person name="Sharon I."/>
            <person name="Castelle C.J."/>
            <person name="Probst A.J."/>
            <person name="Thomas B.C."/>
            <person name="Singh A."/>
            <person name="Wilkins M.J."/>
            <person name="Karaoz U."/>
            <person name="Brodie E.L."/>
            <person name="Williams K.H."/>
            <person name="Hubbard S.S."/>
            <person name="Banfield J.F."/>
        </authorList>
    </citation>
    <scope>NUCLEOTIDE SEQUENCE [LARGE SCALE GENOMIC DNA]</scope>
</reference>
<feature type="transmembrane region" description="Helical" evidence="1">
    <location>
        <begin position="53"/>
        <end position="74"/>
    </location>
</feature>
<dbReference type="Proteomes" id="UP000178319">
    <property type="component" value="Unassembled WGS sequence"/>
</dbReference>
<feature type="transmembrane region" description="Helical" evidence="1">
    <location>
        <begin position="94"/>
        <end position="117"/>
    </location>
</feature>
<keyword evidence="1" id="KW-1133">Transmembrane helix</keyword>